<keyword evidence="4" id="KW-1185">Reference proteome</keyword>
<dbReference type="EMBL" id="JABSTU010000010">
    <property type="protein sequence ID" value="KAH8019332.1"/>
    <property type="molecule type" value="Genomic_DNA"/>
</dbReference>
<protein>
    <recommendedName>
        <fullName evidence="2">PiggyBac transposable element-derived protein domain-containing protein</fullName>
    </recommendedName>
</protein>
<feature type="region of interest" description="Disordered" evidence="1">
    <location>
        <begin position="1"/>
        <end position="85"/>
    </location>
</feature>
<reference evidence="3" key="2">
    <citation type="submission" date="2021-09" db="EMBL/GenBank/DDBJ databases">
        <authorList>
            <person name="Jia N."/>
            <person name="Wang J."/>
            <person name="Shi W."/>
            <person name="Du L."/>
            <person name="Sun Y."/>
            <person name="Zhan W."/>
            <person name="Jiang J."/>
            <person name="Wang Q."/>
            <person name="Zhang B."/>
            <person name="Ji P."/>
            <person name="Sakyi L.B."/>
            <person name="Cui X."/>
            <person name="Yuan T."/>
            <person name="Jiang B."/>
            <person name="Yang W."/>
            <person name="Lam T.T.-Y."/>
            <person name="Chang Q."/>
            <person name="Ding S."/>
            <person name="Wang X."/>
            <person name="Zhu J."/>
            <person name="Ruan X."/>
            <person name="Zhao L."/>
            <person name="Wei J."/>
            <person name="Que T."/>
            <person name="Du C."/>
            <person name="Cheng J."/>
            <person name="Dai P."/>
            <person name="Han X."/>
            <person name="Huang E."/>
            <person name="Gao Y."/>
            <person name="Liu J."/>
            <person name="Shao H."/>
            <person name="Ye R."/>
            <person name="Li L."/>
            <person name="Wei W."/>
            <person name="Wang X."/>
            <person name="Wang C."/>
            <person name="Huo Q."/>
            <person name="Li W."/>
            <person name="Guo W."/>
            <person name="Chen H."/>
            <person name="Chen S."/>
            <person name="Zhou L."/>
            <person name="Zhou L."/>
            <person name="Ni X."/>
            <person name="Tian J."/>
            <person name="Zhou Y."/>
            <person name="Sheng Y."/>
            <person name="Liu T."/>
            <person name="Pan Y."/>
            <person name="Xia L."/>
            <person name="Li J."/>
            <person name="Zhao F."/>
            <person name="Cao W."/>
        </authorList>
    </citation>
    <scope>NUCLEOTIDE SEQUENCE</scope>
    <source>
        <strain evidence="3">Rmic-2018</strain>
        <tissue evidence="3">Larvae</tissue>
    </source>
</reference>
<dbReference type="VEuPathDB" id="VectorBase:LOC119161654"/>
<name>A0A9J6DB04_RHIMP</name>
<comment type="caution">
    <text evidence="3">The sequence shown here is derived from an EMBL/GenBank/DDBJ whole genome shotgun (WGS) entry which is preliminary data.</text>
</comment>
<accession>A0A9J6DB04</accession>
<dbReference type="InterPro" id="IPR029526">
    <property type="entry name" value="PGBD"/>
</dbReference>
<organism evidence="3 4">
    <name type="scientific">Rhipicephalus microplus</name>
    <name type="common">Cattle tick</name>
    <name type="synonym">Boophilus microplus</name>
    <dbReference type="NCBI Taxonomy" id="6941"/>
    <lineage>
        <taxon>Eukaryota</taxon>
        <taxon>Metazoa</taxon>
        <taxon>Ecdysozoa</taxon>
        <taxon>Arthropoda</taxon>
        <taxon>Chelicerata</taxon>
        <taxon>Arachnida</taxon>
        <taxon>Acari</taxon>
        <taxon>Parasitiformes</taxon>
        <taxon>Ixodida</taxon>
        <taxon>Ixodoidea</taxon>
        <taxon>Ixodidae</taxon>
        <taxon>Rhipicephalinae</taxon>
        <taxon>Rhipicephalus</taxon>
        <taxon>Boophilus</taxon>
    </lineage>
</organism>
<dbReference type="Pfam" id="PF13843">
    <property type="entry name" value="DDE_Tnp_1_7"/>
    <property type="match status" value="1"/>
</dbReference>
<evidence type="ECO:0000259" key="2">
    <source>
        <dbReference type="Pfam" id="PF13843"/>
    </source>
</evidence>
<dbReference type="PANTHER" id="PTHR47272">
    <property type="entry name" value="DDE_TNP_1_7 DOMAIN-CONTAINING PROTEIN"/>
    <property type="match status" value="1"/>
</dbReference>
<evidence type="ECO:0000256" key="1">
    <source>
        <dbReference type="SAM" id="MobiDB-lite"/>
    </source>
</evidence>
<feature type="compositionally biased region" description="Acidic residues" evidence="1">
    <location>
        <begin position="31"/>
        <end position="43"/>
    </location>
</feature>
<dbReference type="Proteomes" id="UP000821866">
    <property type="component" value="Chromosome 8"/>
</dbReference>
<sequence length="231" mass="26069">MTRRRWRDAADASDASSLEILERIGANGDNSDLDLSDSEDSPDGAEANEQCDGIVDEEEQDCHYDSDTDVDDGDDGVSNPVMPSRKRWPRKQIYASVLPDLPEVPSSTADERDSWYANQYYARYIDDQAFELLHEMTEVSYLQRTGRSLKSSPGEMKVFLGATFLMSCSGYPRARMYWGQGTRVAAVADKITRDRCFLIRSNLKVVDNLAVSDGEKEADRLWKVHPLLKII</sequence>
<feature type="domain" description="PiggyBac transposable element-derived protein" evidence="2">
    <location>
        <begin position="120"/>
        <end position="229"/>
    </location>
</feature>
<reference evidence="3" key="1">
    <citation type="journal article" date="2020" name="Cell">
        <title>Large-Scale Comparative Analyses of Tick Genomes Elucidate Their Genetic Diversity and Vector Capacities.</title>
        <authorList>
            <consortium name="Tick Genome and Microbiome Consortium (TIGMIC)"/>
            <person name="Jia N."/>
            <person name="Wang J."/>
            <person name="Shi W."/>
            <person name="Du L."/>
            <person name="Sun Y."/>
            <person name="Zhan W."/>
            <person name="Jiang J.F."/>
            <person name="Wang Q."/>
            <person name="Zhang B."/>
            <person name="Ji P."/>
            <person name="Bell-Sakyi L."/>
            <person name="Cui X.M."/>
            <person name="Yuan T.T."/>
            <person name="Jiang B.G."/>
            <person name="Yang W.F."/>
            <person name="Lam T.T."/>
            <person name="Chang Q.C."/>
            <person name="Ding S.J."/>
            <person name="Wang X.J."/>
            <person name="Zhu J.G."/>
            <person name="Ruan X.D."/>
            <person name="Zhao L."/>
            <person name="Wei J.T."/>
            <person name="Ye R.Z."/>
            <person name="Que T.C."/>
            <person name="Du C.H."/>
            <person name="Zhou Y.H."/>
            <person name="Cheng J.X."/>
            <person name="Dai P.F."/>
            <person name="Guo W.B."/>
            <person name="Han X.H."/>
            <person name="Huang E.J."/>
            <person name="Li L.F."/>
            <person name="Wei W."/>
            <person name="Gao Y.C."/>
            <person name="Liu J.Z."/>
            <person name="Shao H.Z."/>
            <person name="Wang X."/>
            <person name="Wang C.C."/>
            <person name="Yang T.C."/>
            <person name="Huo Q.B."/>
            <person name="Li W."/>
            <person name="Chen H.Y."/>
            <person name="Chen S.E."/>
            <person name="Zhou L.G."/>
            <person name="Ni X.B."/>
            <person name="Tian J.H."/>
            <person name="Sheng Y."/>
            <person name="Liu T."/>
            <person name="Pan Y.S."/>
            <person name="Xia L.Y."/>
            <person name="Li J."/>
            <person name="Zhao F."/>
            <person name="Cao W.C."/>
        </authorList>
    </citation>
    <scope>NUCLEOTIDE SEQUENCE</scope>
    <source>
        <strain evidence="3">Rmic-2018</strain>
    </source>
</reference>
<evidence type="ECO:0000313" key="3">
    <source>
        <dbReference type="EMBL" id="KAH8019332.1"/>
    </source>
</evidence>
<dbReference type="AlphaFoldDB" id="A0A9J6DB04"/>
<evidence type="ECO:0000313" key="4">
    <source>
        <dbReference type="Proteomes" id="UP000821866"/>
    </source>
</evidence>
<proteinExistence type="predicted"/>
<gene>
    <name evidence="3" type="ORF">HPB51_018943</name>
</gene>